<reference evidence="2 3" key="1">
    <citation type="submission" date="2016-03" db="EMBL/GenBank/DDBJ databases">
        <title>Genome sequence of Nesiotobacter sp. nov., a moderately halophilic alphaproteobacterium isolated from the Yellow Sea, China.</title>
        <authorList>
            <person name="Zhang G."/>
            <person name="Zhang R."/>
        </authorList>
    </citation>
    <scope>NUCLEOTIDE SEQUENCE [LARGE SCALE GENOMIC DNA]</scope>
    <source>
        <strain evidence="2 3">WB1-6</strain>
    </source>
</reference>
<dbReference type="Proteomes" id="UP000185783">
    <property type="component" value="Unassembled WGS sequence"/>
</dbReference>
<feature type="domain" description="KilA-N DNA-binding" evidence="1">
    <location>
        <begin position="60"/>
        <end position="145"/>
    </location>
</feature>
<evidence type="ECO:0000313" key="3">
    <source>
        <dbReference type="Proteomes" id="UP000185783"/>
    </source>
</evidence>
<gene>
    <name evidence="2" type="ORF">A3843_02805</name>
</gene>
<dbReference type="EMBL" id="LVVZ01000005">
    <property type="protein sequence ID" value="OKL45285.1"/>
    <property type="molecule type" value="Genomic_DNA"/>
</dbReference>
<proteinExistence type="predicted"/>
<dbReference type="Pfam" id="PF10543">
    <property type="entry name" value="ORF6N"/>
    <property type="match status" value="1"/>
</dbReference>
<sequence length="336" mass="37444">MCWKTALRNGFERRCSRRDVLGGFDIIGSDLKKPGGGRMTKNTPVDTPELEEELQADGPHVFELRGQHVMLAAHVARVFEVETRQITQNIKNNLDKFPHSYAFEVTEEERDALRSLGVIPKPGRGGSRALPWVVSQKGAIRLATIMDSPKAIEAADVFVDVFTEVLRQVYAGKQQVEIPQPSRLKPSAALQQRIETVRDKLFAAINDLLETKVDSASQTTVKDELGQVADGIREHYREWLKSKRISNDKIEAETLLLLEKVQDLRERRAADLDGAALARESQALENMKQKIVIIKDLIDLHDKLEPNAVVKMVGDYSTLALTEAASSGSVTEPAKD</sequence>
<evidence type="ECO:0000313" key="2">
    <source>
        <dbReference type="EMBL" id="OKL45285.1"/>
    </source>
</evidence>
<name>A0A1U7JKQ0_9HYPH</name>
<keyword evidence="3" id="KW-1185">Reference proteome</keyword>
<dbReference type="STRING" id="197461.A3843_02805"/>
<evidence type="ECO:0000259" key="1">
    <source>
        <dbReference type="Pfam" id="PF10543"/>
    </source>
</evidence>
<comment type="caution">
    <text evidence="2">The sequence shown here is derived from an EMBL/GenBank/DDBJ whole genome shotgun (WGS) entry which is preliminary data.</text>
</comment>
<dbReference type="InterPro" id="IPR018873">
    <property type="entry name" value="KilA-N_DNA-bd_domain"/>
</dbReference>
<accession>A0A1U7JKQ0</accession>
<protein>
    <recommendedName>
        <fullName evidence="1">KilA-N DNA-binding domain-containing protein</fullName>
    </recommendedName>
</protein>
<dbReference type="AlphaFoldDB" id="A0A1U7JKQ0"/>
<organism evidence="2 3">
    <name type="scientific">Pseudovibrio exalbescens</name>
    <dbReference type="NCBI Taxonomy" id="197461"/>
    <lineage>
        <taxon>Bacteria</taxon>
        <taxon>Pseudomonadati</taxon>
        <taxon>Pseudomonadota</taxon>
        <taxon>Alphaproteobacteria</taxon>
        <taxon>Hyphomicrobiales</taxon>
        <taxon>Stappiaceae</taxon>
        <taxon>Pseudovibrio</taxon>
    </lineage>
</organism>